<protein>
    <recommendedName>
        <fullName evidence="8">Magnesium transport protein CorA</fullName>
    </recommendedName>
</protein>
<proteinExistence type="inferred from homology"/>
<evidence type="ECO:0000313" key="10">
    <source>
        <dbReference type="Proteomes" id="UP000238375"/>
    </source>
</evidence>
<dbReference type="RefSeq" id="WP_106141023.1">
    <property type="nucleotide sequence ID" value="NZ_PVTE01000052.1"/>
</dbReference>
<gene>
    <name evidence="8" type="primary">corA</name>
    <name evidence="9" type="ORF">CLV58_1525</name>
</gene>
<dbReference type="InterPro" id="IPR045863">
    <property type="entry name" value="CorA_TM1_TM2"/>
</dbReference>
<evidence type="ECO:0000256" key="6">
    <source>
        <dbReference type="ARBA" id="ARBA00022989"/>
    </source>
</evidence>
<dbReference type="AlphaFoldDB" id="A0A2T0RJB3"/>
<feature type="transmembrane region" description="Helical" evidence="8">
    <location>
        <begin position="316"/>
        <end position="336"/>
    </location>
</feature>
<keyword evidence="10" id="KW-1185">Reference proteome</keyword>
<reference evidence="9 10" key="1">
    <citation type="submission" date="2018-03" db="EMBL/GenBank/DDBJ databases">
        <title>Genomic Encyclopedia of Archaeal and Bacterial Type Strains, Phase II (KMG-II): from individual species to whole genera.</title>
        <authorList>
            <person name="Goeker M."/>
        </authorList>
    </citation>
    <scope>NUCLEOTIDE SEQUENCE [LARGE SCALE GENOMIC DNA]</scope>
    <source>
        <strain evidence="9 10">DSM 28354</strain>
    </source>
</reference>
<keyword evidence="3 8" id="KW-0813">Transport</keyword>
<dbReference type="Proteomes" id="UP000238375">
    <property type="component" value="Unassembled WGS sequence"/>
</dbReference>
<evidence type="ECO:0000256" key="5">
    <source>
        <dbReference type="ARBA" id="ARBA00022692"/>
    </source>
</evidence>
<dbReference type="InterPro" id="IPR045861">
    <property type="entry name" value="CorA_cytoplasmic_dom"/>
</dbReference>
<dbReference type="SUPFAM" id="SSF144083">
    <property type="entry name" value="Magnesium transport protein CorA, transmembrane region"/>
    <property type="match status" value="1"/>
</dbReference>
<dbReference type="EMBL" id="PVTE01000052">
    <property type="protein sequence ID" value="PRY21286.1"/>
    <property type="molecule type" value="Genomic_DNA"/>
</dbReference>
<dbReference type="CDD" id="cd12828">
    <property type="entry name" value="TmCorA-like_1"/>
    <property type="match status" value="1"/>
</dbReference>
<organism evidence="9 10">
    <name type="scientific">Spirosoma oryzae</name>
    <dbReference type="NCBI Taxonomy" id="1469603"/>
    <lineage>
        <taxon>Bacteria</taxon>
        <taxon>Pseudomonadati</taxon>
        <taxon>Bacteroidota</taxon>
        <taxon>Cytophagia</taxon>
        <taxon>Cytophagales</taxon>
        <taxon>Cytophagaceae</taxon>
        <taxon>Spirosoma</taxon>
    </lineage>
</organism>
<keyword evidence="8" id="KW-0460">Magnesium</keyword>
<dbReference type="GO" id="GO:0015095">
    <property type="term" value="F:magnesium ion transmembrane transporter activity"/>
    <property type="evidence" value="ECO:0007669"/>
    <property type="project" value="UniProtKB-UniRule"/>
</dbReference>
<dbReference type="OrthoDB" id="9803416at2"/>
<evidence type="ECO:0000313" key="9">
    <source>
        <dbReference type="EMBL" id="PRY21286.1"/>
    </source>
</evidence>
<comment type="function">
    <text evidence="8">Mediates influx of magnesium ions.</text>
</comment>
<keyword evidence="7 8" id="KW-0472">Membrane</keyword>
<dbReference type="FunFam" id="1.20.58.340:FF:000012">
    <property type="entry name" value="Magnesium transport protein CorA"/>
    <property type="match status" value="1"/>
</dbReference>
<sequence>MTKRRRMRSAEKTLGTSPGTLTYIGDDIQHATRIKRIDYNAETYHIDDKSKLSQCQLPSQQTSLIHWVDVDGIHEPQVVAAIGQRYQLHPLLLEDVVNTDQKPKIDFYDQLTDTSPNPVAGSGPVVFVTLKMLHHHRDQPDVDIEHISLVLGRNFLVSFQEERTRDIFEPVIDRIKASSGKTRRSGPDYLLYALLDLIVDHYLVLTEHVGERMDKLEEMIVKERASQYTLTELYNLKRELAHMRRVINPTRDIIGALLREDSELVKATTQPYLRDLSDHINQTLETLDAYREAVSGLMDVYYSIVNNRMNSVMKTLTIVSAIFIPLTFIVGVYGMNFEFMPELKSPHGYFYTWGIMIAIAIGEIIYFKRRGWM</sequence>
<dbReference type="Gene3D" id="3.30.460.20">
    <property type="entry name" value="CorA soluble domain-like"/>
    <property type="match status" value="1"/>
</dbReference>
<feature type="transmembrane region" description="Helical" evidence="8">
    <location>
        <begin position="348"/>
        <end position="367"/>
    </location>
</feature>
<keyword evidence="4 8" id="KW-1003">Cell membrane</keyword>
<comment type="caution">
    <text evidence="9">The sequence shown here is derived from an EMBL/GenBank/DDBJ whole genome shotgun (WGS) entry which is preliminary data.</text>
</comment>
<accession>A0A2T0RJB3</accession>
<evidence type="ECO:0000256" key="3">
    <source>
        <dbReference type="ARBA" id="ARBA00022448"/>
    </source>
</evidence>
<comment type="subcellular location">
    <subcellularLocation>
        <location evidence="1">Cell membrane</location>
        <topology evidence="1">Multi-pass membrane protein</topology>
    </subcellularLocation>
    <subcellularLocation>
        <location evidence="8">Membrane</location>
        <topology evidence="8">Multi-pass membrane protein</topology>
    </subcellularLocation>
</comment>
<evidence type="ECO:0000256" key="2">
    <source>
        <dbReference type="ARBA" id="ARBA00009765"/>
    </source>
</evidence>
<dbReference type="Gene3D" id="1.20.58.340">
    <property type="entry name" value="Magnesium transport protein CorA, transmembrane region"/>
    <property type="match status" value="2"/>
</dbReference>
<dbReference type="SUPFAM" id="SSF143865">
    <property type="entry name" value="CorA soluble domain-like"/>
    <property type="match status" value="1"/>
</dbReference>
<evidence type="ECO:0000256" key="7">
    <source>
        <dbReference type="ARBA" id="ARBA00023136"/>
    </source>
</evidence>
<keyword evidence="8" id="KW-0406">Ion transport</keyword>
<dbReference type="GO" id="GO:0015087">
    <property type="term" value="F:cobalt ion transmembrane transporter activity"/>
    <property type="evidence" value="ECO:0007669"/>
    <property type="project" value="UniProtKB-UniRule"/>
</dbReference>
<dbReference type="Pfam" id="PF01544">
    <property type="entry name" value="CorA"/>
    <property type="match status" value="1"/>
</dbReference>
<comment type="similarity">
    <text evidence="2 8">Belongs to the CorA metal ion transporter (MIT) (TC 1.A.35) family.</text>
</comment>
<evidence type="ECO:0000256" key="1">
    <source>
        <dbReference type="ARBA" id="ARBA00004651"/>
    </source>
</evidence>
<evidence type="ECO:0000256" key="8">
    <source>
        <dbReference type="RuleBase" id="RU362010"/>
    </source>
</evidence>
<dbReference type="GO" id="GO:0000287">
    <property type="term" value="F:magnesium ion binding"/>
    <property type="evidence" value="ECO:0007669"/>
    <property type="project" value="TreeGrafter"/>
</dbReference>
<evidence type="ECO:0000256" key="4">
    <source>
        <dbReference type="ARBA" id="ARBA00022475"/>
    </source>
</evidence>
<keyword evidence="5 8" id="KW-0812">Transmembrane</keyword>
<dbReference type="GO" id="GO:0050897">
    <property type="term" value="F:cobalt ion binding"/>
    <property type="evidence" value="ECO:0007669"/>
    <property type="project" value="TreeGrafter"/>
</dbReference>
<dbReference type="PANTHER" id="PTHR46494:SF1">
    <property type="entry name" value="CORA FAMILY METAL ION TRANSPORTER (EUROFUNG)"/>
    <property type="match status" value="1"/>
</dbReference>
<dbReference type="InterPro" id="IPR004488">
    <property type="entry name" value="Mg/Co-transport_prot_CorA"/>
</dbReference>
<dbReference type="PANTHER" id="PTHR46494">
    <property type="entry name" value="CORA FAMILY METAL ION TRANSPORTER (EUROFUNG)"/>
    <property type="match status" value="1"/>
</dbReference>
<dbReference type="NCBIfam" id="TIGR00383">
    <property type="entry name" value="corA"/>
    <property type="match status" value="1"/>
</dbReference>
<keyword evidence="6 8" id="KW-1133">Transmembrane helix</keyword>
<name>A0A2T0RJB3_9BACT</name>
<dbReference type="InterPro" id="IPR002523">
    <property type="entry name" value="MgTranspt_CorA/ZnTranspt_ZntB"/>
</dbReference>
<dbReference type="GO" id="GO:0005886">
    <property type="term" value="C:plasma membrane"/>
    <property type="evidence" value="ECO:0007669"/>
    <property type="project" value="UniProtKB-SubCell"/>
</dbReference>